<feature type="region of interest" description="Disordered" evidence="10">
    <location>
        <begin position="351"/>
        <end position="459"/>
    </location>
</feature>
<dbReference type="PANTHER" id="PTHR43134:SF1">
    <property type="entry name" value="SIGNAL RECOGNITION PARTICLE RECEPTOR SUBUNIT ALPHA"/>
    <property type="match status" value="1"/>
</dbReference>
<dbReference type="SMART" id="SM00382">
    <property type="entry name" value="AAA"/>
    <property type="match status" value="1"/>
</dbReference>
<dbReference type="EC" id="3.6.5.4" evidence="9"/>
<keyword evidence="3 9" id="KW-0547">Nucleotide-binding</keyword>
<feature type="region of interest" description="Disordered" evidence="10">
    <location>
        <begin position="310"/>
        <end position="338"/>
    </location>
</feature>
<dbReference type="HAMAP" id="MF_00920">
    <property type="entry name" value="FtsY"/>
    <property type="match status" value="1"/>
</dbReference>
<organism evidence="12 13">
    <name type="scientific">Ruminococcus flavefaciens</name>
    <dbReference type="NCBI Taxonomy" id="1265"/>
    <lineage>
        <taxon>Bacteria</taxon>
        <taxon>Bacillati</taxon>
        <taxon>Bacillota</taxon>
        <taxon>Clostridia</taxon>
        <taxon>Eubacteriales</taxon>
        <taxon>Oscillospiraceae</taxon>
        <taxon>Ruminococcus</taxon>
    </lineage>
</organism>
<dbReference type="GO" id="GO:0006614">
    <property type="term" value="P:SRP-dependent cotranslational protein targeting to membrane"/>
    <property type="evidence" value="ECO:0007669"/>
    <property type="project" value="InterPro"/>
</dbReference>
<dbReference type="SUPFAM" id="SSF47364">
    <property type="entry name" value="Domain of the SRP/SRP receptor G-proteins"/>
    <property type="match status" value="1"/>
</dbReference>
<dbReference type="Pfam" id="PF02881">
    <property type="entry name" value="SRP54_N"/>
    <property type="match status" value="1"/>
</dbReference>
<evidence type="ECO:0000313" key="12">
    <source>
        <dbReference type="EMBL" id="SEH40020.1"/>
    </source>
</evidence>
<dbReference type="GO" id="GO:0005525">
    <property type="term" value="F:GTP binding"/>
    <property type="evidence" value="ECO:0007669"/>
    <property type="project" value="UniProtKB-UniRule"/>
</dbReference>
<dbReference type="NCBIfam" id="TIGR00064">
    <property type="entry name" value="ftsY"/>
    <property type="match status" value="1"/>
</dbReference>
<dbReference type="InterPro" id="IPR027417">
    <property type="entry name" value="P-loop_NTPase"/>
</dbReference>
<dbReference type="InterPro" id="IPR013822">
    <property type="entry name" value="Signal_recog_particl_SRP54_hlx"/>
</dbReference>
<dbReference type="CDD" id="cd17874">
    <property type="entry name" value="FtsY"/>
    <property type="match status" value="1"/>
</dbReference>
<comment type="similarity">
    <text evidence="9">Belongs to the GTP-binding SRP family. FtsY subfamily.</text>
</comment>
<accession>A0A1H6HVQ6</accession>
<keyword evidence="5 9" id="KW-0342">GTP-binding</keyword>
<feature type="binding site" evidence="9">
    <location>
        <begin position="253"/>
        <end position="256"/>
    </location>
    <ligand>
        <name>GTP</name>
        <dbReference type="ChEBI" id="CHEBI:37565"/>
    </ligand>
</feature>
<dbReference type="InterPro" id="IPR042101">
    <property type="entry name" value="SRP54_N_sf"/>
</dbReference>
<feature type="compositionally biased region" description="Acidic residues" evidence="10">
    <location>
        <begin position="353"/>
        <end position="438"/>
    </location>
</feature>
<dbReference type="GO" id="GO:0003924">
    <property type="term" value="F:GTPase activity"/>
    <property type="evidence" value="ECO:0007669"/>
    <property type="project" value="UniProtKB-UniRule"/>
</dbReference>
<dbReference type="InterPro" id="IPR004390">
    <property type="entry name" value="SR_rcpt_FtsY"/>
</dbReference>
<dbReference type="SMART" id="SM00963">
    <property type="entry name" value="SRP54_N"/>
    <property type="match status" value="1"/>
</dbReference>
<dbReference type="FunFam" id="3.40.50.300:FF:000053">
    <property type="entry name" value="Signal recognition particle receptor FtsY"/>
    <property type="match status" value="1"/>
</dbReference>
<name>A0A1H6HVQ6_RUMFL</name>
<evidence type="ECO:0000256" key="7">
    <source>
        <dbReference type="ARBA" id="ARBA00023170"/>
    </source>
</evidence>
<proteinExistence type="inferred from homology"/>
<dbReference type="InterPro" id="IPR003593">
    <property type="entry name" value="AAA+_ATPase"/>
</dbReference>
<evidence type="ECO:0000256" key="6">
    <source>
        <dbReference type="ARBA" id="ARBA00023136"/>
    </source>
</evidence>
<evidence type="ECO:0000256" key="9">
    <source>
        <dbReference type="HAMAP-Rule" id="MF_00920"/>
    </source>
</evidence>
<comment type="subcellular location">
    <subcellularLocation>
        <location evidence="9">Cell membrane</location>
        <topology evidence="9">Peripheral membrane protein</topology>
        <orientation evidence="9">Cytoplasmic side</orientation>
    </subcellularLocation>
    <subcellularLocation>
        <location evidence="9">Cytoplasm</location>
    </subcellularLocation>
</comment>
<dbReference type="PANTHER" id="PTHR43134">
    <property type="entry name" value="SIGNAL RECOGNITION PARTICLE RECEPTOR SUBUNIT ALPHA"/>
    <property type="match status" value="1"/>
</dbReference>
<keyword evidence="4 9" id="KW-0378">Hydrolase</keyword>
<comment type="catalytic activity">
    <reaction evidence="8 9">
        <text>GTP + H2O = GDP + phosphate + H(+)</text>
        <dbReference type="Rhea" id="RHEA:19669"/>
        <dbReference type="ChEBI" id="CHEBI:15377"/>
        <dbReference type="ChEBI" id="CHEBI:15378"/>
        <dbReference type="ChEBI" id="CHEBI:37565"/>
        <dbReference type="ChEBI" id="CHEBI:43474"/>
        <dbReference type="ChEBI" id="CHEBI:58189"/>
        <dbReference type="EC" id="3.6.5.4"/>
    </reaction>
</comment>
<dbReference type="OrthoDB" id="9804720at2"/>
<dbReference type="GO" id="GO:0005047">
    <property type="term" value="F:signal recognition particle binding"/>
    <property type="evidence" value="ECO:0007669"/>
    <property type="project" value="TreeGrafter"/>
</dbReference>
<dbReference type="Gene3D" id="3.40.50.300">
    <property type="entry name" value="P-loop containing nucleotide triphosphate hydrolases"/>
    <property type="match status" value="1"/>
</dbReference>
<dbReference type="SUPFAM" id="SSF52540">
    <property type="entry name" value="P-loop containing nucleoside triphosphate hydrolases"/>
    <property type="match status" value="1"/>
</dbReference>
<evidence type="ECO:0000256" key="10">
    <source>
        <dbReference type="SAM" id="MobiDB-lite"/>
    </source>
</evidence>
<evidence type="ECO:0000256" key="3">
    <source>
        <dbReference type="ARBA" id="ARBA00022741"/>
    </source>
</evidence>
<evidence type="ECO:0000259" key="11">
    <source>
        <dbReference type="PROSITE" id="PS00300"/>
    </source>
</evidence>
<evidence type="ECO:0000256" key="5">
    <source>
        <dbReference type="ARBA" id="ARBA00023134"/>
    </source>
</evidence>
<keyword evidence="1 9" id="KW-1003">Cell membrane</keyword>
<feature type="domain" description="SRP54-type proteins GTP-binding" evidence="11">
    <location>
        <begin position="274"/>
        <end position="287"/>
    </location>
</feature>
<dbReference type="Gene3D" id="1.20.120.140">
    <property type="entry name" value="Signal recognition particle SRP54, nucleotide-binding domain"/>
    <property type="match status" value="1"/>
</dbReference>
<dbReference type="Proteomes" id="UP000183190">
    <property type="component" value="Unassembled WGS sequence"/>
</dbReference>
<dbReference type="InterPro" id="IPR000897">
    <property type="entry name" value="SRP54_GTPase_dom"/>
</dbReference>
<dbReference type="FunFam" id="1.20.120.140:FF:000002">
    <property type="entry name" value="Signal recognition particle receptor FtsY"/>
    <property type="match status" value="1"/>
</dbReference>
<comment type="subunit">
    <text evidence="9">Part of the signal recognition particle protein translocation system, which is composed of SRP and FtsY.</text>
</comment>
<dbReference type="GO" id="GO:0005737">
    <property type="term" value="C:cytoplasm"/>
    <property type="evidence" value="ECO:0007669"/>
    <property type="project" value="UniProtKB-SubCell"/>
</dbReference>
<dbReference type="AlphaFoldDB" id="A0A1H6HVQ6"/>
<comment type="function">
    <text evidence="9">Involved in targeting and insertion of nascent membrane proteins into the cytoplasmic membrane. Acts as a receptor for the complex formed by the signal recognition particle (SRP) and the ribosome-nascent chain (RNC).</text>
</comment>
<feature type="compositionally biased region" description="Acidic residues" evidence="10">
    <location>
        <begin position="310"/>
        <end position="334"/>
    </location>
</feature>
<feature type="binding site" evidence="9">
    <location>
        <begin position="189"/>
        <end position="193"/>
    </location>
    <ligand>
        <name>GTP</name>
        <dbReference type="ChEBI" id="CHEBI:37565"/>
    </ligand>
</feature>
<protein>
    <recommendedName>
        <fullName evidence="9">Signal recognition particle receptor FtsY</fullName>
        <shortName evidence="9">SRP receptor</shortName>
        <ecNumber evidence="9">3.6.5.4</ecNumber>
    </recommendedName>
</protein>
<evidence type="ECO:0000256" key="4">
    <source>
        <dbReference type="ARBA" id="ARBA00022801"/>
    </source>
</evidence>
<feature type="binding site" evidence="9">
    <location>
        <begin position="107"/>
        <end position="114"/>
    </location>
    <ligand>
        <name>GTP</name>
        <dbReference type="ChEBI" id="CHEBI:37565"/>
    </ligand>
</feature>
<evidence type="ECO:0000313" key="13">
    <source>
        <dbReference type="Proteomes" id="UP000183190"/>
    </source>
</evidence>
<keyword evidence="2 9" id="KW-0963">Cytoplasm</keyword>
<dbReference type="SMART" id="SM00962">
    <property type="entry name" value="SRP54"/>
    <property type="match status" value="1"/>
</dbReference>
<reference evidence="12 13" key="1">
    <citation type="submission" date="2016-10" db="EMBL/GenBank/DDBJ databases">
        <authorList>
            <person name="de Groot N.N."/>
        </authorList>
    </citation>
    <scope>NUCLEOTIDE SEQUENCE [LARGE SCALE GENOMIC DNA]</scope>
    <source>
        <strain evidence="12 13">YAD2003</strain>
    </source>
</reference>
<dbReference type="InterPro" id="IPR036225">
    <property type="entry name" value="SRP/SRP_N"/>
</dbReference>
<dbReference type="EMBL" id="FNWV01000001">
    <property type="protein sequence ID" value="SEH40020.1"/>
    <property type="molecule type" value="Genomic_DNA"/>
</dbReference>
<dbReference type="GO" id="GO:0005886">
    <property type="term" value="C:plasma membrane"/>
    <property type="evidence" value="ECO:0007669"/>
    <property type="project" value="UniProtKB-SubCell"/>
</dbReference>
<dbReference type="PROSITE" id="PS00300">
    <property type="entry name" value="SRP54"/>
    <property type="match status" value="1"/>
</dbReference>
<evidence type="ECO:0000256" key="2">
    <source>
        <dbReference type="ARBA" id="ARBA00022490"/>
    </source>
</evidence>
<sequence>MGLFSKIASGLRKTKDFLFGGIQRVLNSFTVIDEDLFDQLEEQMIMSDIGVETSEEICDRLRKKIKERGITDPKEIMGLIHEVISEIMGDDTGLDLSVSPAVIMVIGVNGAGKTTTIGKLCHQFKQEGKKVLVAAADTFRAAAIDQLEVWTQRAGVDIVKHAEGSDPGAVVYDALEAAKARECDVVVIDTAGRLHNKKNLMEELKKINRIIDNKAGECSREILLVLDATTGQNAVNQAKLFSETAPITGIVLTKLDGTAKGGIVISIKNELGIPVKLIGVGEKIDDLQPFDSNMFVDALFASPEQLEELAEEEEAAEAYDEDEYEEETEDDNTVEVDGVKGYYNEYGAFIPYAEDEEDEEESYDEEYEEEETEEEYEEESEDESEYEYEEESDDEANEDTEESDDSELTEDEESDEEDEAEDENEDEAEEEEESEAPAEPEKKKKRGFFSRLFGGKDDD</sequence>
<keyword evidence="7 9" id="KW-0675">Receptor</keyword>
<gene>
    <name evidence="9" type="primary">ftsY</name>
    <name evidence="12" type="ORF">SAMN02910265_00378</name>
</gene>
<keyword evidence="6 9" id="KW-0472">Membrane</keyword>
<evidence type="ECO:0000256" key="8">
    <source>
        <dbReference type="ARBA" id="ARBA00048027"/>
    </source>
</evidence>
<dbReference type="Pfam" id="PF00448">
    <property type="entry name" value="SRP54"/>
    <property type="match status" value="1"/>
</dbReference>
<evidence type="ECO:0000256" key="1">
    <source>
        <dbReference type="ARBA" id="ARBA00022475"/>
    </source>
</evidence>